<sequence length="246" mass="26497">METLTETRCDQSTPEEAALTEASRSISLTAQIRVLLELIVDTMRTNGVEMIEMDYAGSGDSQDEFNVDPEFPGVFKWSDGQPSSDAIRQGTFYEMCKHLQDLVLRKNNCDCYEDNDGGSGSISVFAAGELVLDHRDYFTDSYSTHDEISLSADRGESVHVANADAPLTASASTVSQSQPSQSPQNALPMDITRVLAHSLSDLIEQLEGVGIALPGCTEGQWHGTEGLDFSDAYGALAGAKAAHLLP</sequence>
<dbReference type="Proteomes" id="UP000241074">
    <property type="component" value="Plasmid unnamed"/>
</dbReference>
<evidence type="ECO:0000313" key="2">
    <source>
        <dbReference type="Proteomes" id="UP000241074"/>
    </source>
</evidence>
<evidence type="ECO:0000313" key="1">
    <source>
        <dbReference type="EMBL" id="AVQ00350.1"/>
    </source>
</evidence>
<dbReference type="RefSeq" id="WP_106894267.1">
    <property type="nucleotide sequence ID" value="NZ_CP027861.1"/>
</dbReference>
<accession>A0A2P1PZS9</accession>
<dbReference type="KEGG" id="xba:C7S18_23925"/>
<keyword evidence="1" id="KW-0614">Plasmid</keyword>
<reference evidence="1 2" key="2">
    <citation type="submission" date="2018-03" db="EMBL/GenBank/DDBJ databases">
        <authorList>
            <person name="Keele B.F."/>
        </authorList>
    </citation>
    <scope>NUCLEOTIDE SEQUENCE [LARGE SCALE GENOMIC DNA]</scope>
    <source>
        <strain evidence="1 2">D13</strain>
        <plasmid evidence="2">Plasmid unnamed</plasmid>
    </source>
</reference>
<geneLocation type="plasmid" evidence="1">
    <name>unnamed</name>
</geneLocation>
<name>A0A2P1PZS9_9GAMM</name>
<protein>
    <submittedName>
        <fullName evidence="1">Uncharacterized protein</fullName>
    </submittedName>
</protein>
<dbReference type="AlphaFoldDB" id="A0A2P1PZS9"/>
<reference evidence="1 2" key="1">
    <citation type="submission" date="2018-03" db="EMBL/GenBank/DDBJ databases">
        <title>Ahniella affigens gen. nov., sp. nov., a gammaproteobacterium isolated from sandy soil near a stream.</title>
        <authorList>
            <person name="Ko Y."/>
            <person name="Kim J.-H."/>
        </authorList>
    </citation>
    <scope>NUCLEOTIDE SEQUENCE [LARGE SCALE GENOMIC DNA]</scope>
    <source>
        <strain evidence="1 2">D13</strain>
        <plasmid evidence="2">Plasmid unnamed</plasmid>
    </source>
</reference>
<organism evidence="1 2">
    <name type="scientific">Ahniella affigens</name>
    <dbReference type="NCBI Taxonomy" id="2021234"/>
    <lineage>
        <taxon>Bacteria</taxon>
        <taxon>Pseudomonadati</taxon>
        <taxon>Pseudomonadota</taxon>
        <taxon>Gammaproteobacteria</taxon>
        <taxon>Lysobacterales</taxon>
        <taxon>Rhodanobacteraceae</taxon>
        <taxon>Ahniella</taxon>
    </lineage>
</organism>
<proteinExistence type="predicted"/>
<dbReference type="EMBL" id="CP027861">
    <property type="protein sequence ID" value="AVQ00350.1"/>
    <property type="molecule type" value="Genomic_DNA"/>
</dbReference>
<gene>
    <name evidence="1" type="ORF">C7S18_23925</name>
</gene>
<keyword evidence="2" id="KW-1185">Reference proteome</keyword>